<dbReference type="PROSITE" id="PS50041">
    <property type="entry name" value="C_TYPE_LECTIN_2"/>
    <property type="match status" value="2"/>
</dbReference>
<name>A0A1I7UGK8_9PELO</name>
<feature type="domain" description="CUB" evidence="4">
    <location>
        <begin position="317"/>
        <end position="421"/>
    </location>
</feature>
<proteinExistence type="predicted"/>
<feature type="signal peptide" evidence="3">
    <location>
        <begin position="1"/>
        <end position="17"/>
    </location>
</feature>
<protein>
    <submittedName>
        <fullName evidence="7">C-type LECtin</fullName>
    </submittedName>
</protein>
<dbReference type="InterPro" id="IPR001304">
    <property type="entry name" value="C-type_lectin-like"/>
</dbReference>
<dbReference type="Pfam" id="PF00431">
    <property type="entry name" value="CUB"/>
    <property type="match status" value="1"/>
</dbReference>
<dbReference type="InterPro" id="IPR035914">
    <property type="entry name" value="Sperma_CUB_dom_sf"/>
</dbReference>
<sequence length="421" mass="45882">MKPIILLFATLFSSALSIACPKGFSVVNQQKCLKIVTGKQKHLEAENDCSNYGGTLVTIKNAIDNRAVSNFAASAGLSTLWIGVFCFSTANTTTCYHDDNTGTLTYNSFASGNPKIQGAGGCVYMSTATKTAGQWYSQACEVTNMAYVCEVPATVAGKTTCKTTYKTHSDSTCTHNYNGYCYLPSHEMKLSTNLSNYASAQAFCQASGANLASIHSKPEIDFIRAIYRNTGIQQIFLGAQGSKWVDGSKWDYDYTDPLATVKDSCLAMEFYPYTPNNGMWTQTNCGNAFSFLCKKKIGSKTSQEQEPIHEILDASNCNTTLFMAPGVITSFGYPTKKPAATFCTWKLVTLGPYRVGVYFTDFSTADPVYIYDENGFQINGPSGNQSPFYTLAYSNIVTITHDSKNDAKNGFHGFSATVLPH</sequence>
<dbReference type="SUPFAM" id="SSF56436">
    <property type="entry name" value="C-type lectin-like"/>
    <property type="match status" value="2"/>
</dbReference>
<dbReference type="SMART" id="SM00042">
    <property type="entry name" value="CUB"/>
    <property type="match status" value="1"/>
</dbReference>
<feature type="domain" description="C-type lectin" evidence="5">
    <location>
        <begin position="177"/>
        <end position="294"/>
    </location>
</feature>
<dbReference type="InterPro" id="IPR016187">
    <property type="entry name" value="CTDL_fold"/>
</dbReference>
<organism evidence="6 7">
    <name type="scientific">Caenorhabditis tropicalis</name>
    <dbReference type="NCBI Taxonomy" id="1561998"/>
    <lineage>
        <taxon>Eukaryota</taxon>
        <taxon>Metazoa</taxon>
        <taxon>Ecdysozoa</taxon>
        <taxon>Nematoda</taxon>
        <taxon>Chromadorea</taxon>
        <taxon>Rhabditida</taxon>
        <taxon>Rhabditina</taxon>
        <taxon>Rhabditomorpha</taxon>
        <taxon>Rhabditoidea</taxon>
        <taxon>Rhabditidae</taxon>
        <taxon>Peloderinae</taxon>
        <taxon>Caenorhabditis</taxon>
    </lineage>
</organism>
<dbReference type="InterPro" id="IPR016186">
    <property type="entry name" value="C-type_lectin-like/link_sf"/>
</dbReference>
<evidence type="ECO:0000259" key="4">
    <source>
        <dbReference type="PROSITE" id="PS01180"/>
    </source>
</evidence>
<evidence type="ECO:0000256" key="1">
    <source>
        <dbReference type="ARBA" id="ARBA00023157"/>
    </source>
</evidence>
<dbReference type="Proteomes" id="UP000095282">
    <property type="component" value="Unplaced"/>
</dbReference>
<dbReference type="InterPro" id="IPR000859">
    <property type="entry name" value="CUB_dom"/>
</dbReference>
<keyword evidence="6" id="KW-1185">Reference proteome</keyword>
<dbReference type="PROSITE" id="PS51257">
    <property type="entry name" value="PROKAR_LIPOPROTEIN"/>
    <property type="match status" value="1"/>
</dbReference>
<comment type="caution">
    <text evidence="2">Lacks conserved residue(s) required for the propagation of feature annotation.</text>
</comment>
<dbReference type="PANTHER" id="PTHR22991">
    <property type="entry name" value="PROTEIN CBG13490"/>
    <property type="match status" value="1"/>
</dbReference>
<feature type="chain" id="PRO_5009308893" evidence="3">
    <location>
        <begin position="18"/>
        <end position="421"/>
    </location>
</feature>
<keyword evidence="1" id="KW-1015">Disulfide bond</keyword>
<dbReference type="Pfam" id="PF00059">
    <property type="entry name" value="Lectin_C"/>
    <property type="match status" value="2"/>
</dbReference>
<accession>A0A1I7UGK8</accession>
<feature type="domain" description="C-type lectin" evidence="5">
    <location>
        <begin position="28"/>
        <end position="141"/>
    </location>
</feature>
<dbReference type="SMART" id="SM00034">
    <property type="entry name" value="CLECT"/>
    <property type="match status" value="2"/>
</dbReference>
<dbReference type="SUPFAM" id="SSF49854">
    <property type="entry name" value="Spermadhesin, CUB domain"/>
    <property type="match status" value="1"/>
</dbReference>
<dbReference type="PROSITE" id="PS01180">
    <property type="entry name" value="CUB"/>
    <property type="match status" value="1"/>
</dbReference>
<dbReference type="Gene3D" id="2.60.120.290">
    <property type="entry name" value="Spermadhesin, CUB domain"/>
    <property type="match status" value="1"/>
</dbReference>
<reference evidence="7" key="1">
    <citation type="submission" date="2016-11" db="UniProtKB">
        <authorList>
            <consortium name="WormBaseParasite"/>
        </authorList>
    </citation>
    <scope>IDENTIFICATION</scope>
</reference>
<dbReference type="PANTHER" id="PTHR22991:SF43">
    <property type="entry name" value="C-TYPE LECTIN-RELATED"/>
    <property type="match status" value="1"/>
</dbReference>
<keyword evidence="3" id="KW-0732">Signal</keyword>
<dbReference type="eggNOG" id="KOG4297">
    <property type="taxonomic scope" value="Eukaryota"/>
</dbReference>
<dbReference type="InterPro" id="IPR050976">
    <property type="entry name" value="Snaclec"/>
</dbReference>
<evidence type="ECO:0000256" key="2">
    <source>
        <dbReference type="PROSITE-ProRule" id="PRU00059"/>
    </source>
</evidence>
<evidence type="ECO:0000313" key="6">
    <source>
        <dbReference type="Proteomes" id="UP000095282"/>
    </source>
</evidence>
<dbReference type="CDD" id="cd00037">
    <property type="entry name" value="CLECT"/>
    <property type="match status" value="2"/>
</dbReference>
<evidence type="ECO:0000259" key="5">
    <source>
        <dbReference type="PROSITE" id="PS50041"/>
    </source>
</evidence>
<evidence type="ECO:0000313" key="7">
    <source>
        <dbReference type="WBParaSite" id="Csp11.Scaffold629.g9117.t2"/>
    </source>
</evidence>
<dbReference type="STRING" id="1561998.A0A1I7UGK8"/>
<dbReference type="WBParaSite" id="Csp11.Scaffold629.g9117.t2">
    <property type="protein sequence ID" value="Csp11.Scaffold629.g9117.t2"/>
    <property type="gene ID" value="Csp11.Scaffold629.g9117"/>
</dbReference>
<dbReference type="AlphaFoldDB" id="A0A1I7UGK8"/>
<dbReference type="Gene3D" id="3.10.100.10">
    <property type="entry name" value="Mannose-Binding Protein A, subunit A"/>
    <property type="match status" value="2"/>
</dbReference>
<evidence type="ECO:0000256" key="3">
    <source>
        <dbReference type="SAM" id="SignalP"/>
    </source>
</evidence>